<dbReference type="NCBIfam" id="NF001159">
    <property type="entry name" value="PRK00150.1-3"/>
    <property type="match status" value="1"/>
</dbReference>
<evidence type="ECO:0000313" key="6">
    <source>
        <dbReference type="Proteomes" id="UP001174909"/>
    </source>
</evidence>
<keyword evidence="3" id="KW-0648">Protein biosynthesis</keyword>
<gene>
    <name evidence="5" type="ORF">GBAR_LOCUS1383</name>
</gene>
<evidence type="ECO:0000256" key="4">
    <source>
        <dbReference type="SAM" id="MobiDB-lite"/>
    </source>
</evidence>
<organism evidence="5 6">
    <name type="scientific">Geodia barretti</name>
    <name type="common">Barrett's horny sponge</name>
    <dbReference type="NCBI Taxonomy" id="519541"/>
    <lineage>
        <taxon>Eukaryota</taxon>
        <taxon>Metazoa</taxon>
        <taxon>Porifera</taxon>
        <taxon>Demospongiae</taxon>
        <taxon>Heteroscleromorpha</taxon>
        <taxon>Tetractinellida</taxon>
        <taxon>Astrophorina</taxon>
        <taxon>Geodiidae</taxon>
        <taxon>Geodia</taxon>
    </lineage>
</organism>
<dbReference type="Gene3D" id="3.90.45.10">
    <property type="entry name" value="Peptide deformylase"/>
    <property type="match status" value="1"/>
</dbReference>
<dbReference type="PRINTS" id="PR01576">
    <property type="entry name" value="PDEFORMYLASE"/>
</dbReference>
<evidence type="ECO:0000256" key="3">
    <source>
        <dbReference type="RuleBase" id="RU362111"/>
    </source>
</evidence>
<dbReference type="PANTHER" id="PTHR10458:SF22">
    <property type="entry name" value="PEPTIDE DEFORMYLASE"/>
    <property type="match status" value="1"/>
</dbReference>
<name>A0AA35W0P3_GEOBA</name>
<dbReference type="GO" id="GO:0042586">
    <property type="term" value="F:peptide deformylase activity"/>
    <property type="evidence" value="ECO:0007669"/>
    <property type="project" value="UniProtKB-EC"/>
</dbReference>
<dbReference type="Pfam" id="PF01327">
    <property type="entry name" value="Pep_deformylase"/>
    <property type="match status" value="1"/>
</dbReference>
<keyword evidence="6" id="KW-1185">Reference proteome</keyword>
<dbReference type="InterPro" id="IPR023635">
    <property type="entry name" value="Peptide_deformylase"/>
</dbReference>
<dbReference type="GO" id="GO:0046872">
    <property type="term" value="F:metal ion binding"/>
    <property type="evidence" value="ECO:0007669"/>
    <property type="project" value="UniProtKB-KW"/>
</dbReference>
<dbReference type="GO" id="GO:0006412">
    <property type="term" value="P:translation"/>
    <property type="evidence" value="ECO:0007669"/>
    <property type="project" value="UniProtKB-KW"/>
</dbReference>
<keyword evidence="3" id="KW-0378">Hydrolase</keyword>
<evidence type="ECO:0000313" key="5">
    <source>
        <dbReference type="EMBL" id="CAI7994119.1"/>
    </source>
</evidence>
<dbReference type="SUPFAM" id="SSF56420">
    <property type="entry name" value="Peptide deformylase"/>
    <property type="match status" value="1"/>
</dbReference>
<evidence type="ECO:0000256" key="2">
    <source>
        <dbReference type="ARBA" id="ARBA00012175"/>
    </source>
</evidence>
<keyword evidence="3" id="KW-0479">Metal-binding</keyword>
<dbReference type="PIRSF" id="PIRSF004749">
    <property type="entry name" value="Pep_def"/>
    <property type="match status" value="1"/>
</dbReference>
<reference evidence="5" key="1">
    <citation type="submission" date="2023-03" db="EMBL/GenBank/DDBJ databases">
        <authorList>
            <person name="Steffen K."/>
            <person name="Cardenas P."/>
        </authorList>
    </citation>
    <scope>NUCLEOTIDE SEQUENCE</scope>
</reference>
<dbReference type="EC" id="3.5.1.88" evidence="2 3"/>
<dbReference type="InterPro" id="IPR036821">
    <property type="entry name" value="Peptide_deformylase_sf"/>
</dbReference>
<sequence>MKGVSLPCGKRCRSEDRRSSRSRATIASRLPVRSILRYGASPLTTPAEPIADFDQNWQGLADDMIATMYAAPGVGLAAPQIGVGVRLVVIDITVGEKDGELIVMANPEILESRGSQSEEEGCLSVPEYSGVTRRPGWVRVRGQRLDGSFYEMEGDGLLARAFAHEVDHLNGRLFLDRLGLLKRDLIVRKLRRRMRRGDW</sequence>
<dbReference type="EMBL" id="CASHTH010000207">
    <property type="protein sequence ID" value="CAI7994119.1"/>
    <property type="molecule type" value="Genomic_DNA"/>
</dbReference>
<dbReference type="PANTHER" id="PTHR10458">
    <property type="entry name" value="PEPTIDE DEFORMYLASE"/>
    <property type="match status" value="1"/>
</dbReference>
<comment type="function">
    <text evidence="3">Removes the formyl group from the N-terminal Met of newly synthesized proteins.</text>
</comment>
<feature type="region of interest" description="Disordered" evidence="4">
    <location>
        <begin position="1"/>
        <end position="23"/>
    </location>
</feature>
<evidence type="ECO:0000256" key="1">
    <source>
        <dbReference type="ARBA" id="ARBA00010759"/>
    </source>
</evidence>
<dbReference type="AlphaFoldDB" id="A0AA35W0P3"/>
<comment type="caution">
    <text evidence="5">The sequence shown here is derived from an EMBL/GenBank/DDBJ whole genome shotgun (WGS) entry which is preliminary data.</text>
</comment>
<dbReference type="Proteomes" id="UP001174909">
    <property type="component" value="Unassembled WGS sequence"/>
</dbReference>
<accession>A0AA35W0P3</accession>
<dbReference type="HAMAP" id="MF_00163">
    <property type="entry name" value="Pep_deformylase"/>
    <property type="match status" value="1"/>
</dbReference>
<comment type="similarity">
    <text evidence="1 3">Belongs to the polypeptide deformylase family.</text>
</comment>
<comment type="catalytic activity">
    <reaction evidence="3">
        <text>N-terminal N-formyl-L-methionyl-[peptide] + H2O = N-terminal L-methionyl-[peptide] + formate</text>
        <dbReference type="Rhea" id="RHEA:24420"/>
        <dbReference type="Rhea" id="RHEA-COMP:10639"/>
        <dbReference type="Rhea" id="RHEA-COMP:10640"/>
        <dbReference type="ChEBI" id="CHEBI:15377"/>
        <dbReference type="ChEBI" id="CHEBI:15740"/>
        <dbReference type="ChEBI" id="CHEBI:49298"/>
        <dbReference type="ChEBI" id="CHEBI:64731"/>
        <dbReference type="EC" id="3.5.1.88"/>
    </reaction>
</comment>
<protein>
    <recommendedName>
        <fullName evidence="2 3">Peptide deformylase</fullName>
        <ecNumber evidence="2 3">3.5.1.88</ecNumber>
    </recommendedName>
</protein>
<proteinExistence type="inferred from homology"/>
<dbReference type="CDD" id="cd00487">
    <property type="entry name" value="Pep_deformylase"/>
    <property type="match status" value="1"/>
</dbReference>
<dbReference type="NCBIfam" id="TIGR00079">
    <property type="entry name" value="pept_deformyl"/>
    <property type="match status" value="1"/>
</dbReference>